<dbReference type="EMBL" id="CM009291">
    <property type="protein sequence ID" value="RQO86989.1"/>
    <property type="molecule type" value="Genomic_DNA"/>
</dbReference>
<name>A0A3N7EKZ9_POPTR</name>
<accession>A0A3N7EKZ9</accession>
<evidence type="ECO:0000256" key="2">
    <source>
        <dbReference type="SAM" id="Phobius"/>
    </source>
</evidence>
<keyword evidence="2" id="KW-0472">Membrane</keyword>
<dbReference type="AlphaFoldDB" id="A0A3N7EKZ9"/>
<proteinExistence type="predicted"/>
<dbReference type="InParanoid" id="A0A3N7EKZ9"/>
<feature type="region of interest" description="Disordered" evidence="1">
    <location>
        <begin position="90"/>
        <end position="145"/>
    </location>
</feature>
<dbReference type="PANTHER" id="PTHR36595">
    <property type="entry name" value="TRANSMEMBRANE PROTEIN"/>
    <property type="match status" value="1"/>
</dbReference>
<evidence type="ECO:0000313" key="4">
    <source>
        <dbReference type="Proteomes" id="UP000006729"/>
    </source>
</evidence>
<keyword evidence="2" id="KW-1133">Transmembrane helix</keyword>
<evidence type="ECO:0000256" key="1">
    <source>
        <dbReference type="SAM" id="MobiDB-lite"/>
    </source>
</evidence>
<dbReference type="Gramene" id="Potri.002G148550.1.v4.1">
    <property type="protein sequence ID" value="Potri.002G148550.1.v4.1"/>
    <property type="gene ID" value="Potri.002G148550.v4.1"/>
</dbReference>
<keyword evidence="2" id="KW-0812">Transmembrane</keyword>
<feature type="compositionally biased region" description="Basic and acidic residues" evidence="1">
    <location>
        <begin position="109"/>
        <end position="119"/>
    </location>
</feature>
<keyword evidence="4" id="KW-1185">Reference proteome</keyword>
<organism evidence="3 4">
    <name type="scientific">Populus trichocarpa</name>
    <name type="common">Western balsam poplar</name>
    <name type="synonym">Populus balsamifera subsp. trichocarpa</name>
    <dbReference type="NCBI Taxonomy" id="3694"/>
    <lineage>
        <taxon>Eukaryota</taxon>
        <taxon>Viridiplantae</taxon>
        <taxon>Streptophyta</taxon>
        <taxon>Embryophyta</taxon>
        <taxon>Tracheophyta</taxon>
        <taxon>Spermatophyta</taxon>
        <taxon>Magnoliopsida</taxon>
        <taxon>eudicotyledons</taxon>
        <taxon>Gunneridae</taxon>
        <taxon>Pentapetalae</taxon>
        <taxon>rosids</taxon>
        <taxon>fabids</taxon>
        <taxon>Malpighiales</taxon>
        <taxon>Salicaceae</taxon>
        <taxon>Saliceae</taxon>
        <taxon>Populus</taxon>
    </lineage>
</organism>
<feature type="compositionally biased region" description="Acidic residues" evidence="1">
    <location>
        <begin position="120"/>
        <end position="142"/>
    </location>
</feature>
<sequence length="176" mass="20302">MRIREPTVICIIFSLLLSISKHNNLHFSSYDFIIVAKPSLVTLFFMFHFIMITIFIGSSKPPSVENLEYSFSSLTPPRYEMDQTIQNVEVCGSTSTDDEDDDQSYNSDGYHDDSYHGSDEYDEENDDDVIDTEGKDSEDEEYDNKLEKKIEGFIAKVYQKRREEFLGDRLLCITAG</sequence>
<protein>
    <submittedName>
        <fullName evidence="3">Uncharacterized protein</fullName>
    </submittedName>
</protein>
<reference evidence="3 4" key="1">
    <citation type="journal article" date="2006" name="Science">
        <title>The genome of black cottonwood, Populus trichocarpa (Torr. &amp; Gray).</title>
        <authorList>
            <person name="Tuskan G.A."/>
            <person name="Difazio S."/>
            <person name="Jansson S."/>
            <person name="Bohlmann J."/>
            <person name="Grigoriev I."/>
            <person name="Hellsten U."/>
            <person name="Putnam N."/>
            <person name="Ralph S."/>
            <person name="Rombauts S."/>
            <person name="Salamov A."/>
            <person name="Schein J."/>
            <person name="Sterck L."/>
            <person name="Aerts A."/>
            <person name="Bhalerao R.R."/>
            <person name="Bhalerao R.P."/>
            <person name="Blaudez D."/>
            <person name="Boerjan W."/>
            <person name="Brun A."/>
            <person name="Brunner A."/>
            <person name="Busov V."/>
            <person name="Campbell M."/>
            <person name="Carlson J."/>
            <person name="Chalot M."/>
            <person name="Chapman J."/>
            <person name="Chen G.L."/>
            <person name="Cooper D."/>
            <person name="Coutinho P.M."/>
            <person name="Couturier J."/>
            <person name="Covert S."/>
            <person name="Cronk Q."/>
            <person name="Cunningham R."/>
            <person name="Davis J."/>
            <person name="Degroeve S."/>
            <person name="Dejardin A."/>
            <person name="Depamphilis C."/>
            <person name="Detter J."/>
            <person name="Dirks B."/>
            <person name="Dubchak I."/>
            <person name="Duplessis S."/>
            <person name="Ehlting J."/>
            <person name="Ellis B."/>
            <person name="Gendler K."/>
            <person name="Goodstein D."/>
            <person name="Gribskov M."/>
            <person name="Grimwood J."/>
            <person name="Groover A."/>
            <person name="Gunter L."/>
            <person name="Hamberger B."/>
            <person name="Heinze B."/>
            <person name="Helariutta Y."/>
            <person name="Henrissat B."/>
            <person name="Holligan D."/>
            <person name="Holt R."/>
            <person name="Huang W."/>
            <person name="Islam-Faridi N."/>
            <person name="Jones S."/>
            <person name="Jones-Rhoades M."/>
            <person name="Jorgensen R."/>
            <person name="Joshi C."/>
            <person name="Kangasjarvi J."/>
            <person name="Karlsson J."/>
            <person name="Kelleher C."/>
            <person name="Kirkpatrick R."/>
            <person name="Kirst M."/>
            <person name="Kohler A."/>
            <person name="Kalluri U."/>
            <person name="Larimer F."/>
            <person name="Leebens-Mack J."/>
            <person name="Leple J.C."/>
            <person name="Locascio P."/>
            <person name="Lou Y."/>
            <person name="Lucas S."/>
            <person name="Martin F."/>
            <person name="Montanini B."/>
            <person name="Napoli C."/>
            <person name="Nelson D.R."/>
            <person name="Nelson C."/>
            <person name="Nieminen K."/>
            <person name="Nilsson O."/>
            <person name="Pereda V."/>
            <person name="Peter G."/>
            <person name="Philippe R."/>
            <person name="Pilate G."/>
            <person name="Poliakov A."/>
            <person name="Razumovskaya J."/>
            <person name="Richardson P."/>
            <person name="Rinaldi C."/>
            <person name="Ritland K."/>
            <person name="Rouze P."/>
            <person name="Ryaboy D."/>
            <person name="Schmutz J."/>
            <person name="Schrader J."/>
            <person name="Segerman B."/>
            <person name="Shin H."/>
            <person name="Siddiqui A."/>
            <person name="Sterky F."/>
            <person name="Terry A."/>
            <person name="Tsai C.J."/>
            <person name="Uberbacher E."/>
            <person name="Unneberg P."/>
            <person name="Vahala J."/>
            <person name="Wall K."/>
            <person name="Wessler S."/>
            <person name="Yang G."/>
            <person name="Yin T."/>
            <person name="Douglas C."/>
            <person name="Marra M."/>
            <person name="Sandberg G."/>
            <person name="Van de Peer Y."/>
            <person name="Rokhsar D."/>
        </authorList>
    </citation>
    <scope>NUCLEOTIDE SEQUENCE [LARGE SCALE GENOMIC DNA]</scope>
    <source>
        <strain evidence="4">cv. Nisqually</strain>
    </source>
</reference>
<evidence type="ECO:0000313" key="3">
    <source>
        <dbReference type="EMBL" id="RQO86989.1"/>
    </source>
</evidence>
<dbReference type="Proteomes" id="UP000006729">
    <property type="component" value="Chromosome 2"/>
</dbReference>
<gene>
    <name evidence="3" type="ORF">POPTR_002G148550</name>
</gene>
<dbReference type="OMA" id="HGYNEEN"/>
<dbReference type="PANTHER" id="PTHR36595:SF2">
    <property type="entry name" value="SERINE_THREONINE-PROTEIN KINASE FHKB-RELATED"/>
    <property type="match status" value="1"/>
</dbReference>
<feature type="transmembrane region" description="Helical" evidence="2">
    <location>
        <begin position="30"/>
        <end position="56"/>
    </location>
</feature>